<sequence length="195" mass="21011">MGLALGSCGDGGPTASEPEPLVTNHKSDTGLQEADLGPLTYQFDPTTLTAADVEIAIPPEYEANQLATKLIPRERARLLGQMACTYGQSGQTSECNAAQEIGLAIAYLPRPVAEYRQAFENERLDRVELDGVDGFSFTAQAEGSGMEYHFFGLEDRTILLARQFDGSIAPGAEEAMEDVIRSLAKSLHRRTDTAG</sequence>
<dbReference type="RefSeq" id="WP_119585138.1">
    <property type="nucleotide sequence ID" value="NZ_CAWODQ010000012.1"/>
</dbReference>
<dbReference type="OrthoDB" id="7428128at2"/>
<accession>A0A418NTU9</accession>
<reference evidence="2 3" key="1">
    <citation type="submission" date="2018-08" db="EMBL/GenBank/DDBJ databases">
        <title>Erythrobacter zhengii sp.nov., a bacterium isolated from deep-sea sediment.</title>
        <authorList>
            <person name="Fang C."/>
            <person name="Wu Y.-H."/>
            <person name="Sun C."/>
            <person name="Wang H."/>
            <person name="Cheng H."/>
            <person name="Meng F.-X."/>
            <person name="Wang C.-S."/>
            <person name="Xu X.-W."/>
        </authorList>
    </citation>
    <scope>NUCLEOTIDE SEQUENCE [LARGE SCALE GENOMIC DNA]</scope>
    <source>
        <strain evidence="2 3">V18</strain>
    </source>
</reference>
<gene>
    <name evidence="2" type="ORF">D2V07_04335</name>
</gene>
<keyword evidence="3" id="KW-1185">Reference proteome</keyword>
<dbReference type="Proteomes" id="UP000286576">
    <property type="component" value="Unassembled WGS sequence"/>
</dbReference>
<evidence type="ECO:0000256" key="1">
    <source>
        <dbReference type="SAM" id="MobiDB-lite"/>
    </source>
</evidence>
<dbReference type="AlphaFoldDB" id="A0A418NTU9"/>
<evidence type="ECO:0000313" key="2">
    <source>
        <dbReference type="EMBL" id="RIV87577.1"/>
    </source>
</evidence>
<feature type="region of interest" description="Disordered" evidence="1">
    <location>
        <begin position="1"/>
        <end position="35"/>
    </location>
</feature>
<name>A0A418NTU9_9SPHN</name>
<proteinExistence type="predicted"/>
<dbReference type="EMBL" id="QXFL01000002">
    <property type="protein sequence ID" value="RIV87577.1"/>
    <property type="molecule type" value="Genomic_DNA"/>
</dbReference>
<evidence type="ECO:0000313" key="3">
    <source>
        <dbReference type="Proteomes" id="UP000286576"/>
    </source>
</evidence>
<protein>
    <submittedName>
        <fullName evidence="2">Uncharacterized protein</fullName>
    </submittedName>
</protein>
<organism evidence="2 3">
    <name type="scientific">Aurantiacibacter zhengii</name>
    <dbReference type="NCBI Taxonomy" id="2307003"/>
    <lineage>
        <taxon>Bacteria</taxon>
        <taxon>Pseudomonadati</taxon>
        <taxon>Pseudomonadota</taxon>
        <taxon>Alphaproteobacteria</taxon>
        <taxon>Sphingomonadales</taxon>
        <taxon>Erythrobacteraceae</taxon>
        <taxon>Aurantiacibacter</taxon>
    </lineage>
</organism>
<comment type="caution">
    <text evidence="2">The sequence shown here is derived from an EMBL/GenBank/DDBJ whole genome shotgun (WGS) entry which is preliminary data.</text>
</comment>